<proteinExistence type="predicted"/>
<dbReference type="SUPFAM" id="SSF53098">
    <property type="entry name" value="Ribonuclease H-like"/>
    <property type="match status" value="1"/>
</dbReference>
<protein>
    <recommendedName>
        <fullName evidence="3">Transposase IS4-like domain-containing protein</fullName>
    </recommendedName>
</protein>
<dbReference type="EMBL" id="CP063373">
    <property type="protein sequence ID" value="QOV41599.1"/>
    <property type="molecule type" value="Genomic_DNA"/>
</dbReference>
<dbReference type="Proteomes" id="UP000594205">
    <property type="component" value="Chromosome"/>
</dbReference>
<dbReference type="KEGG" id="sfeu:IM697_02605"/>
<dbReference type="RefSeq" id="WP_194050164.1">
    <property type="nucleotide sequence ID" value="NZ_CP063373.1"/>
</dbReference>
<accession>A0A7M2T0C1</accession>
<evidence type="ECO:0000313" key="2">
    <source>
        <dbReference type="Proteomes" id="UP000594205"/>
    </source>
</evidence>
<organism evidence="1 2">
    <name type="scientific">Streptomyces ferrugineus</name>
    <dbReference type="NCBI Taxonomy" id="1413221"/>
    <lineage>
        <taxon>Bacteria</taxon>
        <taxon>Bacillati</taxon>
        <taxon>Actinomycetota</taxon>
        <taxon>Actinomycetes</taxon>
        <taxon>Kitasatosporales</taxon>
        <taxon>Streptomycetaceae</taxon>
        <taxon>Streptomyces</taxon>
    </lineage>
</organism>
<name>A0A7M2T0C1_9ACTN</name>
<dbReference type="InterPro" id="IPR012337">
    <property type="entry name" value="RNaseH-like_sf"/>
</dbReference>
<keyword evidence="2" id="KW-1185">Reference proteome</keyword>
<sequence>MLLLADRGFPSFALWEKAAATGAGPGEAGALREQRAKRTIDVRVIEYTITRTDEHGGTASELFCLITTLRALQAAPAAELGELYARRWSIERIRALDSTLNCGTQVLEREGFLLPRVTGRRTGVPRVARRPPCW</sequence>
<gene>
    <name evidence="1" type="ORF">IM697_02605</name>
</gene>
<dbReference type="AlphaFoldDB" id="A0A7M2T0C1"/>
<reference evidence="1 2" key="1">
    <citation type="submission" date="2020-10" db="EMBL/GenBank/DDBJ databases">
        <title>Streptomyces ferrugineus complate genome analysis.</title>
        <authorList>
            <person name="Anwar N."/>
        </authorList>
    </citation>
    <scope>NUCLEOTIDE SEQUENCE [LARGE SCALE GENOMIC DNA]</scope>
    <source>
        <strain evidence="1 2">CCTCC AA2014009</strain>
    </source>
</reference>
<evidence type="ECO:0000313" key="1">
    <source>
        <dbReference type="EMBL" id="QOV41599.1"/>
    </source>
</evidence>
<evidence type="ECO:0008006" key="3">
    <source>
        <dbReference type="Google" id="ProtNLM"/>
    </source>
</evidence>